<dbReference type="GO" id="GO:0005524">
    <property type="term" value="F:ATP binding"/>
    <property type="evidence" value="ECO:0007669"/>
    <property type="project" value="UniProtKB-KW"/>
</dbReference>
<dbReference type="InterPro" id="IPR009057">
    <property type="entry name" value="Homeodomain-like_sf"/>
</dbReference>
<dbReference type="OrthoDB" id="9771372at2"/>
<dbReference type="FunFam" id="3.40.50.300:FF:000006">
    <property type="entry name" value="DNA-binding transcriptional regulator NtrC"/>
    <property type="match status" value="1"/>
</dbReference>
<dbReference type="Pfam" id="PF25601">
    <property type="entry name" value="AAA_lid_14"/>
    <property type="match status" value="1"/>
</dbReference>
<name>A0A4R2NQ03_9BACL</name>
<protein>
    <submittedName>
        <fullName evidence="8">PAS domain S-box-containing protein</fullName>
    </submittedName>
</protein>
<dbReference type="NCBIfam" id="TIGR00229">
    <property type="entry name" value="sensory_box"/>
    <property type="match status" value="1"/>
</dbReference>
<dbReference type="SUPFAM" id="SSF46689">
    <property type="entry name" value="Homeodomain-like"/>
    <property type="match status" value="1"/>
</dbReference>
<evidence type="ECO:0000256" key="2">
    <source>
        <dbReference type="ARBA" id="ARBA00022840"/>
    </source>
</evidence>
<dbReference type="GO" id="GO:0006355">
    <property type="term" value="P:regulation of DNA-templated transcription"/>
    <property type="evidence" value="ECO:0007669"/>
    <property type="project" value="InterPro"/>
</dbReference>
<dbReference type="InterPro" id="IPR058031">
    <property type="entry name" value="AAA_lid_NorR"/>
</dbReference>
<dbReference type="InterPro" id="IPR000014">
    <property type="entry name" value="PAS"/>
</dbReference>
<keyword evidence="3" id="KW-0805">Transcription regulation</keyword>
<dbReference type="Pfam" id="PF00158">
    <property type="entry name" value="Sigma54_activat"/>
    <property type="match status" value="1"/>
</dbReference>
<dbReference type="PANTHER" id="PTHR32071">
    <property type="entry name" value="TRANSCRIPTIONAL REGULATORY PROTEIN"/>
    <property type="match status" value="1"/>
</dbReference>
<keyword evidence="1" id="KW-0547">Nucleotide-binding</keyword>
<evidence type="ECO:0000259" key="6">
    <source>
        <dbReference type="PROSITE" id="PS50045"/>
    </source>
</evidence>
<evidence type="ECO:0000259" key="7">
    <source>
        <dbReference type="PROSITE" id="PS50112"/>
    </source>
</evidence>
<dbReference type="InterPro" id="IPR002197">
    <property type="entry name" value="HTH_Fis"/>
</dbReference>
<keyword evidence="9" id="KW-1185">Reference proteome</keyword>
<dbReference type="Proteomes" id="UP000295416">
    <property type="component" value="Unassembled WGS sequence"/>
</dbReference>
<dbReference type="InterPro" id="IPR025944">
    <property type="entry name" value="Sigma_54_int_dom_CS"/>
</dbReference>
<dbReference type="SUPFAM" id="SSF52540">
    <property type="entry name" value="P-loop containing nucleoside triphosphate hydrolases"/>
    <property type="match status" value="1"/>
</dbReference>
<evidence type="ECO:0000256" key="5">
    <source>
        <dbReference type="ARBA" id="ARBA00023163"/>
    </source>
</evidence>
<dbReference type="PANTHER" id="PTHR32071:SF57">
    <property type="entry name" value="C4-DICARBOXYLATE TRANSPORT TRANSCRIPTIONAL REGULATORY PROTEIN DCTD"/>
    <property type="match status" value="1"/>
</dbReference>
<evidence type="ECO:0000313" key="9">
    <source>
        <dbReference type="Proteomes" id="UP000295416"/>
    </source>
</evidence>
<dbReference type="Gene3D" id="1.10.10.60">
    <property type="entry name" value="Homeodomain-like"/>
    <property type="match status" value="1"/>
</dbReference>
<dbReference type="InterPro" id="IPR035965">
    <property type="entry name" value="PAS-like_dom_sf"/>
</dbReference>
<proteinExistence type="predicted"/>
<comment type="caution">
    <text evidence="8">The sequence shown here is derived from an EMBL/GenBank/DDBJ whole genome shotgun (WGS) entry which is preliminary data.</text>
</comment>
<accession>A0A4R2NQ03</accession>
<sequence>MKDVLPDLGNFVIDQFIYCENVNAIMDESQIGSDFKHPVFFKHNDEIFFLSIKTLQLAVKYSIPVNELPWQHAAAVSVSDDWYHIQQKSRDTEALLVHDGTMPAGYIESKQLLHHVLSTYNTLLAYHQTILDTMEGSISVIDENKNTVVWTNGAEKIFSIKKKEIIGQPMNKFFPEKMLECFKTLETGQSVLRKQHQPREDLFVLINTNPIMINNQIVGVVVAETDVTSQVRLNEQLADANNRITHLQNEVLRMTPAKDPFFAIKGSSPAIKKTLEKIKLAGTTEARVLILGESGVGKELFAKALHDFREKKGAPFIALNCGAIPPSLFESELFGYEKGAFSGADAKGRKGKFEIAHGGTLFLDEIGELPLDMQVKLLRVLQENKYYRVGGTRQQTADCRVIAATNKPLEELVKKGKFRDDLYYRLNIVSIKIPPLKERTQDIVELSHLFLYEYATKYNRNVKEIPKEIMSELLYYKWPGNIRELRNTIERLVVFASDGQLDKDDLPFKPENKEQMDNINTKVKVRKPGMTLKESLNLLEKEIIEDTIHESNGNKITVAKELGVSRATLYNKMNKLGIPN</sequence>
<dbReference type="PROSITE" id="PS50112">
    <property type="entry name" value="PAS"/>
    <property type="match status" value="1"/>
</dbReference>
<dbReference type="Gene3D" id="3.30.450.20">
    <property type="entry name" value="PAS domain"/>
    <property type="match status" value="1"/>
</dbReference>
<gene>
    <name evidence="8" type="ORF">EV207_1319</name>
</gene>
<dbReference type="InterPro" id="IPR013767">
    <property type="entry name" value="PAS_fold"/>
</dbReference>
<dbReference type="RefSeq" id="WP_132747344.1">
    <property type="nucleotide sequence ID" value="NZ_SLXK01000031.1"/>
</dbReference>
<dbReference type="InterPro" id="IPR025662">
    <property type="entry name" value="Sigma_54_int_dom_ATP-bd_1"/>
</dbReference>
<dbReference type="Gene3D" id="1.10.8.60">
    <property type="match status" value="1"/>
</dbReference>
<dbReference type="SUPFAM" id="SSF55785">
    <property type="entry name" value="PYP-like sensor domain (PAS domain)"/>
    <property type="match status" value="1"/>
</dbReference>
<dbReference type="SMART" id="SM00382">
    <property type="entry name" value="AAA"/>
    <property type="match status" value="1"/>
</dbReference>
<dbReference type="InterPro" id="IPR027417">
    <property type="entry name" value="P-loop_NTPase"/>
</dbReference>
<dbReference type="Pfam" id="PF00989">
    <property type="entry name" value="PAS"/>
    <property type="match status" value="1"/>
</dbReference>
<keyword evidence="4" id="KW-0238">DNA-binding</keyword>
<dbReference type="InterPro" id="IPR003593">
    <property type="entry name" value="AAA+_ATPase"/>
</dbReference>
<evidence type="ECO:0000313" key="8">
    <source>
        <dbReference type="EMBL" id="TCP23448.1"/>
    </source>
</evidence>
<organism evidence="8 9">
    <name type="scientific">Scopulibacillus darangshiensis</name>
    <dbReference type="NCBI Taxonomy" id="442528"/>
    <lineage>
        <taxon>Bacteria</taxon>
        <taxon>Bacillati</taxon>
        <taxon>Bacillota</taxon>
        <taxon>Bacilli</taxon>
        <taxon>Bacillales</taxon>
        <taxon>Sporolactobacillaceae</taxon>
        <taxon>Scopulibacillus</taxon>
    </lineage>
</organism>
<dbReference type="PROSITE" id="PS50045">
    <property type="entry name" value="SIGMA54_INTERACT_4"/>
    <property type="match status" value="1"/>
</dbReference>
<dbReference type="PRINTS" id="PR01590">
    <property type="entry name" value="HTHFIS"/>
</dbReference>
<evidence type="ECO:0000256" key="4">
    <source>
        <dbReference type="ARBA" id="ARBA00023125"/>
    </source>
</evidence>
<dbReference type="EMBL" id="SLXK01000031">
    <property type="protein sequence ID" value="TCP23448.1"/>
    <property type="molecule type" value="Genomic_DNA"/>
</dbReference>
<dbReference type="AlphaFoldDB" id="A0A4R2NQ03"/>
<keyword evidence="5" id="KW-0804">Transcription</keyword>
<dbReference type="GO" id="GO:0043565">
    <property type="term" value="F:sequence-specific DNA binding"/>
    <property type="evidence" value="ECO:0007669"/>
    <property type="project" value="InterPro"/>
</dbReference>
<dbReference type="PROSITE" id="PS00675">
    <property type="entry name" value="SIGMA54_INTERACT_1"/>
    <property type="match status" value="1"/>
</dbReference>
<dbReference type="Pfam" id="PF02954">
    <property type="entry name" value="HTH_8"/>
    <property type="match status" value="1"/>
</dbReference>
<dbReference type="PROSITE" id="PS00676">
    <property type="entry name" value="SIGMA54_INTERACT_2"/>
    <property type="match status" value="1"/>
</dbReference>
<dbReference type="InterPro" id="IPR002078">
    <property type="entry name" value="Sigma_54_int"/>
</dbReference>
<dbReference type="PROSITE" id="PS00688">
    <property type="entry name" value="SIGMA54_INTERACT_3"/>
    <property type="match status" value="1"/>
</dbReference>
<feature type="domain" description="Sigma-54 factor interaction" evidence="6">
    <location>
        <begin position="264"/>
        <end position="494"/>
    </location>
</feature>
<evidence type="ECO:0000256" key="3">
    <source>
        <dbReference type="ARBA" id="ARBA00023015"/>
    </source>
</evidence>
<evidence type="ECO:0000256" key="1">
    <source>
        <dbReference type="ARBA" id="ARBA00022741"/>
    </source>
</evidence>
<dbReference type="CDD" id="cd00009">
    <property type="entry name" value="AAA"/>
    <property type="match status" value="1"/>
</dbReference>
<reference evidence="8 9" key="1">
    <citation type="submission" date="2019-03" db="EMBL/GenBank/DDBJ databases">
        <title>Genomic Encyclopedia of Type Strains, Phase IV (KMG-IV): sequencing the most valuable type-strain genomes for metagenomic binning, comparative biology and taxonomic classification.</title>
        <authorList>
            <person name="Goeker M."/>
        </authorList>
    </citation>
    <scope>NUCLEOTIDE SEQUENCE [LARGE SCALE GENOMIC DNA]</scope>
    <source>
        <strain evidence="8 9">DSM 19377</strain>
    </source>
</reference>
<feature type="domain" description="PAS" evidence="7">
    <location>
        <begin position="123"/>
        <end position="176"/>
    </location>
</feature>
<keyword evidence="2" id="KW-0067">ATP-binding</keyword>
<dbReference type="InterPro" id="IPR025943">
    <property type="entry name" value="Sigma_54_int_dom_ATP-bd_2"/>
</dbReference>
<dbReference type="Gene3D" id="3.40.50.300">
    <property type="entry name" value="P-loop containing nucleotide triphosphate hydrolases"/>
    <property type="match status" value="1"/>
</dbReference>